<accession>A0A937I6Z6</accession>
<dbReference type="GO" id="GO:0016884">
    <property type="term" value="F:carbon-nitrogen ligase activity, with glutamine as amido-N-donor"/>
    <property type="evidence" value="ECO:0007669"/>
    <property type="project" value="InterPro"/>
</dbReference>
<evidence type="ECO:0000313" key="3">
    <source>
        <dbReference type="Proteomes" id="UP000744438"/>
    </source>
</evidence>
<organism evidence="2 3">
    <name type="scientific">SAR86 cluster bacterium</name>
    <dbReference type="NCBI Taxonomy" id="2030880"/>
    <lineage>
        <taxon>Bacteria</taxon>
        <taxon>Pseudomonadati</taxon>
        <taxon>Pseudomonadota</taxon>
        <taxon>Gammaproteobacteria</taxon>
        <taxon>SAR86 cluster</taxon>
    </lineage>
</organism>
<sequence>MSKDLKSLIRTQVTISMKDGDKFKTTVLRMILAEIQKVEIEEKSDLDELQITSILEKMIKQRNDAIAQFEQAKRQELADKEKQEIEIIREFLPEQMSEEEVSELVSKIISEVDAQDMKDMGKVMGSLKPLIAGKADAGVVSQLVKKALS</sequence>
<dbReference type="Gene3D" id="1.10.1510.10">
    <property type="entry name" value="Uncharacterised protein YqeY/AIM41 PF09424, N-terminal domain"/>
    <property type="match status" value="1"/>
</dbReference>
<dbReference type="Gene3D" id="1.10.10.410">
    <property type="match status" value="1"/>
</dbReference>
<dbReference type="SUPFAM" id="SSF89095">
    <property type="entry name" value="GatB/YqeY motif"/>
    <property type="match status" value="1"/>
</dbReference>
<dbReference type="InterPro" id="IPR023168">
    <property type="entry name" value="GatB_Yqey_C_2"/>
</dbReference>
<proteinExistence type="predicted"/>
<dbReference type="EMBL" id="JADHQC010000004">
    <property type="protein sequence ID" value="MBL6811541.1"/>
    <property type="molecule type" value="Genomic_DNA"/>
</dbReference>
<dbReference type="InterPro" id="IPR019004">
    <property type="entry name" value="YqeY/Aim41"/>
</dbReference>
<comment type="caution">
    <text evidence="2">The sequence shown here is derived from an EMBL/GenBank/DDBJ whole genome shotgun (WGS) entry which is preliminary data.</text>
</comment>
<dbReference type="Proteomes" id="UP000744438">
    <property type="component" value="Unassembled WGS sequence"/>
</dbReference>
<gene>
    <name evidence="2" type="ORF">ISQ63_01500</name>
</gene>
<dbReference type="PANTHER" id="PTHR28055">
    <property type="entry name" value="ALTERED INHERITANCE OF MITOCHONDRIA PROTEIN 41, MITOCHONDRIAL"/>
    <property type="match status" value="1"/>
</dbReference>
<evidence type="ECO:0000256" key="1">
    <source>
        <dbReference type="SAM" id="Coils"/>
    </source>
</evidence>
<dbReference type="AlphaFoldDB" id="A0A937I6Z6"/>
<dbReference type="PANTHER" id="PTHR28055:SF1">
    <property type="entry name" value="ALTERED INHERITANCE OF MITOCHONDRIA PROTEIN 41, MITOCHONDRIAL"/>
    <property type="match status" value="1"/>
</dbReference>
<dbReference type="InterPro" id="IPR003789">
    <property type="entry name" value="Asn/Gln_tRNA_amidoTrase-B-like"/>
</dbReference>
<dbReference type="InterPro" id="IPR042184">
    <property type="entry name" value="YqeY/Aim41_N"/>
</dbReference>
<protein>
    <submittedName>
        <fullName evidence="2">GatB/YqeY domain-containing protein</fullName>
    </submittedName>
</protein>
<keyword evidence="1" id="KW-0175">Coiled coil</keyword>
<dbReference type="Pfam" id="PF09424">
    <property type="entry name" value="YqeY"/>
    <property type="match status" value="1"/>
</dbReference>
<evidence type="ECO:0000313" key="2">
    <source>
        <dbReference type="EMBL" id="MBL6811541.1"/>
    </source>
</evidence>
<feature type="coiled-coil region" evidence="1">
    <location>
        <begin position="55"/>
        <end position="86"/>
    </location>
</feature>
<reference evidence="2" key="1">
    <citation type="submission" date="2020-10" db="EMBL/GenBank/DDBJ databases">
        <title>Microbiome of the Black Sea water column analyzed by genome centric metagenomics.</title>
        <authorList>
            <person name="Cabello-Yeves P.J."/>
            <person name="Callieri C."/>
            <person name="Picazo A."/>
            <person name="Mehrshad M."/>
            <person name="Haro-Moreno J.M."/>
            <person name="Roda-Garcia J."/>
            <person name="Dzembekova N."/>
            <person name="Slabakova V."/>
            <person name="Slabakova N."/>
            <person name="Moncheva S."/>
            <person name="Rodriguez-Valera F."/>
        </authorList>
    </citation>
    <scope>NUCLEOTIDE SEQUENCE</scope>
    <source>
        <strain evidence="2">BS307-5m-G49</strain>
    </source>
</reference>
<name>A0A937I6Z6_9GAMM</name>